<dbReference type="InterPro" id="IPR006860">
    <property type="entry name" value="FecR"/>
</dbReference>
<accession>A0ABS3AXT2</accession>
<keyword evidence="4" id="KW-1185">Reference proteome</keyword>
<dbReference type="Gene3D" id="2.60.120.1440">
    <property type="match status" value="1"/>
</dbReference>
<dbReference type="PANTHER" id="PTHR38731">
    <property type="entry name" value="LIPL45-RELATED LIPOPROTEIN-RELATED"/>
    <property type="match status" value="1"/>
</dbReference>
<dbReference type="Proteomes" id="UP000695802">
    <property type="component" value="Unassembled WGS sequence"/>
</dbReference>
<evidence type="ECO:0000256" key="1">
    <source>
        <dbReference type="SAM" id="SignalP"/>
    </source>
</evidence>
<proteinExistence type="predicted"/>
<protein>
    <submittedName>
        <fullName evidence="3">FecR domain-containing protein</fullName>
    </submittedName>
</protein>
<dbReference type="InterPro" id="IPR018392">
    <property type="entry name" value="LysM"/>
</dbReference>
<dbReference type="SUPFAM" id="SSF54106">
    <property type="entry name" value="LysM domain"/>
    <property type="match status" value="1"/>
</dbReference>
<dbReference type="PROSITE" id="PS51782">
    <property type="entry name" value="LYSM"/>
    <property type="match status" value="1"/>
</dbReference>
<dbReference type="Pfam" id="PF01476">
    <property type="entry name" value="LysM"/>
    <property type="match status" value="1"/>
</dbReference>
<dbReference type="EMBL" id="JAFIWB010000001">
    <property type="protein sequence ID" value="MBN6100972.1"/>
    <property type="molecule type" value="Genomic_DNA"/>
</dbReference>
<dbReference type="InterPro" id="IPR036779">
    <property type="entry name" value="LysM_dom_sf"/>
</dbReference>
<dbReference type="SMART" id="SM00257">
    <property type="entry name" value="LysM"/>
    <property type="match status" value="1"/>
</dbReference>
<dbReference type="RefSeq" id="WP_206228646.1">
    <property type="nucleotide sequence ID" value="NZ_JAFIWB010000001.1"/>
</dbReference>
<evidence type="ECO:0000313" key="3">
    <source>
        <dbReference type="EMBL" id="MBN6100972.1"/>
    </source>
</evidence>
<feature type="domain" description="LysM" evidence="2">
    <location>
        <begin position="42"/>
        <end position="89"/>
    </location>
</feature>
<sequence length="559" mass="61000">MLSSQNRTPSRRALPLPVWRLLALLLACAVLTAAPPAAAQDWIYRVRPGDTLWQLSDRYLKPGLDWQRLGRHNGVSDPYALPPGQPLRFPIAWLRVQPAPARVIALRGMASVRGIGAAPAPVHEGMLLPIGSALQTEAEASVTVQFADGSQMQVRENSRVRFDQLARYGATGMVDTRVRLEQGRASNEVVPAQGPASRYIIHTPAGTSSVRGTRFRAAAGGDGQLAATEVLHGVVQVGNTHGRQVLHPGEASRMAADASPLQEQLLPAPALDEPRSRLDRAPYLLAWQPLPGAAAYRVEAVDAERRQVLRFARQTTQAQIALDDLPAGRLLLLVRGIAATGVEGEDAERPLQVWATPLPPLTLQPLQQQQLRTPHPRFEWTRSTDATATVLQLARDAQFSELLFERATDATRLRAPVQLPPGEYFWRVASRDAQGRQGPFGQPLLLRISDAPLDPSLQPPEAAKSQLTLRWQAGEPGQRYHVQIARTPDFAAPLLLDRTLDTPQISLPRPRGGTWYVRVQEVDDDGYAAPFSPTQAISLPCRGCYLGGGAGALLLWLLL</sequence>
<dbReference type="PIRSF" id="PIRSF029644">
    <property type="entry name" value="UCP029644"/>
    <property type="match status" value="1"/>
</dbReference>
<evidence type="ECO:0000259" key="2">
    <source>
        <dbReference type="PROSITE" id="PS51782"/>
    </source>
</evidence>
<organism evidence="3 4">
    <name type="scientific">Xanthomonas bonasiae</name>
    <dbReference type="NCBI Taxonomy" id="2810351"/>
    <lineage>
        <taxon>Bacteria</taxon>
        <taxon>Pseudomonadati</taxon>
        <taxon>Pseudomonadota</taxon>
        <taxon>Gammaproteobacteria</taxon>
        <taxon>Lysobacterales</taxon>
        <taxon>Lysobacteraceae</taxon>
        <taxon>Xanthomonas</taxon>
    </lineage>
</organism>
<dbReference type="Pfam" id="PF04773">
    <property type="entry name" value="FecR"/>
    <property type="match status" value="1"/>
</dbReference>
<keyword evidence="1" id="KW-0732">Signal</keyword>
<evidence type="ECO:0000313" key="4">
    <source>
        <dbReference type="Proteomes" id="UP000695802"/>
    </source>
</evidence>
<dbReference type="InterPro" id="IPR013783">
    <property type="entry name" value="Ig-like_fold"/>
</dbReference>
<gene>
    <name evidence="3" type="ORF">JR064_02190</name>
</gene>
<feature type="chain" id="PRO_5045952779" evidence="1">
    <location>
        <begin position="40"/>
        <end position="559"/>
    </location>
</feature>
<dbReference type="Gene3D" id="3.10.350.10">
    <property type="entry name" value="LysM domain"/>
    <property type="match status" value="1"/>
</dbReference>
<comment type="caution">
    <text evidence="3">The sequence shown here is derived from an EMBL/GenBank/DDBJ whole genome shotgun (WGS) entry which is preliminary data.</text>
</comment>
<dbReference type="CDD" id="cd00118">
    <property type="entry name" value="LysM"/>
    <property type="match status" value="1"/>
</dbReference>
<name>A0ABS3AXT2_9XANT</name>
<dbReference type="Gene3D" id="2.60.40.10">
    <property type="entry name" value="Immunoglobulins"/>
    <property type="match status" value="2"/>
</dbReference>
<dbReference type="InterPro" id="IPR016930">
    <property type="entry name" value="UCP029644"/>
</dbReference>
<feature type="signal peptide" evidence="1">
    <location>
        <begin position="1"/>
        <end position="39"/>
    </location>
</feature>
<reference evidence="3 4" key="1">
    <citation type="submission" date="2021-02" db="EMBL/GenBank/DDBJ databases">
        <title>Taxonomically Unique Crown Gall-Associated Xanthomonas Stains Have Deficiency in Virulence Repertories.</title>
        <authorList>
            <person name="Mafakheri H."/>
            <person name="Taghavi S.M."/>
            <person name="Dimkic I."/>
            <person name="Nemanja K."/>
            <person name="Osdaghi E."/>
        </authorList>
    </citation>
    <scope>NUCLEOTIDE SEQUENCE [LARGE SCALE GENOMIC DNA]</scope>
    <source>
        <strain evidence="3 4">FX4</strain>
    </source>
</reference>